<dbReference type="RefSeq" id="WP_034559665.1">
    <property type="nucleotide sequence ID" value="NZ_FZML01000036.1"/>
</dbReference>
<comment type="function">
    <text evidence="9">Hydrolyzes 6-aminopenicillinic acid and 7-aminocephalosporanic acid (ACA) derivatives.</text>
</comment>
<keyword evidence="13" id="KW-1185">Reference proteome</keyword>
<evidence type="ECO:0000256" key="6">
    <source>
        <dbReference type="ARBA" id="ARBA00022803"/>
    </source>
</evidence>
<evidence type="ECO:0000256" key="5">
    <source>
        <dbReference type="ARBA" id="ARBA00022801"/>
    </source>
</evidence>
<dbReference type="Gene3D" id="1.25.40.10">
    <property type="entry name" value="Tetratricopeptide repeat domain"/>
    <property type="match status" value="2"/>
</dbReference>
<accession>A0A099TXP1</accession>
<evidence type="ECO:0000313" key="13">
    <source>
        <dbReference type="Proteomes" id="UP000255139"/>
    </source>
</evidence>
<name>A0A099TXP1_9HELI</name>
<keyword evidence="9" id="KW-0964">Secreted</keyword>
<evidence type="ECO:0000313" key="12">
    <source>
        <dbReference type="Proteomes" id="UP000029922"/>
    </source>
</evidence>
<feature type="signal peptide" evidence="9">
    <location>
        <begin position="1"/>
        <end position="20"/>
    </location>
</feature>
<keyword evidence="5 9" id="KW-0378">Hydrolase</keyword>
<comment type="subcellular location">
    <subcellularLocation>
        <location evidence="9">Secreted</location>
    </subcellularLocation>
</comment>
<dbReference type="InterPro" id="IPR011990">
    <property type="entry name" value="TPR-like_helical_dom_sf"/>
</dbReference>
<dbReference type="GO" id="GO:0005576">
    <property type="term" value="C:extracellular region"/>
    <property type="evidence" value="ECO:0007669"/>
    <property type="project" value="UniProtKB-SubCell"/>
</dbReference>
<evidence type="ECO:0000313" key="10">
    <source>
        <dbReference type="EMBL" id="STQ85434.1"/>
    </source>
</evidence>
<dbReference type="SMART" id="SM00671">
    <property type="entry name" value="SEL1"/>
    <property type="match status" value="2"/>
</dbReference>
<evidence type="ECO:0000256" key="7">
    <source>
        <dbReference type="ARBA" id="ARBA00023157"/>
    </source>
</evidence>
<dbReference type="Proteomes" id="UP000255139">
    <property type="component" value="Unassembled WGS sequence"/>
</dbReference>
<dbReference type="Pfam" id="PF08238">
    <property type="entry name" value="Sel1"/>
    <property type="match status" value="2"/>
</dbReference>
<dbReference type="PANTHER" id="PTHR13891">
    <property type="entry name" value="CYTOCHROME C OXIDASE ASSEMBLY FACTOR 7"/>
    <property type="match status" value="1"/>
</dbReference>
<evidence type="ECO:0000256" key="4">
    <source>
        <dbReference type="ARBA" id="ARBA00022737"/>
    </source>
</evidence>
<dbReference type="OrthoDB" id="5329224at2"/>
<dbReference type="EC" id="3.5.2.6" evidence="3 9"/>
<dbReference type="GO" id="GO:0046677">
    <property type="term" value="P:response to antibiotic"/>
    <property type="evidence" value="ECO:0007669"/>
    <property type="project" value="UniProtKB-KW"/>
</dbReference>
<organism evidence="10 13">
    <name type="scientific">Helicobacter muridarum</name>
    <dbReference type="NCBI Taxonomy" id="216"/>
    <lineage>
        <taxon>Bacteria</taxon>
        <taxon>Pseudomonadati</taxon>
        <taxon>Campylobacterota</taxon>
        <taxon>Epsilonproteobacteria</taxon>
        <taxon>Campylobacterales</taxon>
        <taxon>Helicobacteraceae</taxon>
        <taxon>Helicobacter</taxon>
    </lineage>
</organism>
<dbReference type="GO" id="GO:0008800">
    <property type="term" value="F:beta-lactamase activity"/>
    <property type="evidence" value="ECO:0007669"/>
    <property type="project" value="UniProtKB-UniRule"/>
</dbReference>
<keyword evidence="8" id="KW-0046">Antibiotic resistance</keyword>
<dbReference type="EMBL" id="JRPD02000038">
    <property type="protein sequence ID" value="TLD98167.1"/>
    <property type="molecule type" value="Genomic_DNA"/>
</dbReference>
<dbReference type="InterPro" id="IPR006597">
    <property type="entry name" value="Sel1-like"/>
</dbReference>
<dbReference type="EMBL" id="UGJE01000002">
    <property type="protein sequence ID" value="STQ85434.1"/>
    <property type="molecule type" value="Genomic_DNA"/>
</dbReference>
<dbReference type="AlphaFoldDB" id="A0A099TXP1"/>
<dbReference type="STRING" id="216.LS73_10140"/>
<protein>
    <recommendedName>
        <fullName evidence="3 9">Beta-lactamase</fullName>
        <ecNumber evidence="3 9">3.5.2.6</ecNumber>
    </recommendedName>
</protein>
<evidence type="ECO:0000256" key="8">
    <source>
        <dbReference type="ARBA" id="ARBA00023251"/>
    </source>
</evidence>
<evidence type="ECO:0000313" key="11">
    <source>
        <dbReference type="EMBL" id="TLD98167.1"/>
    </source>
</evidence>
<gene>
    <name evidence="11" type="ORF">LS73_009310</name>
    <name evidence="10" type="ORF">NCTC12714_00219</name>
</gene>
<comment type="similarity">
    <text evidence="2 9">Belongs to the hcp beta-lactamase family.</text>
</comment>
<feature type="chain" id="PRO_5036505929" description="Beta-lactamase" evidence="9">
    <location>
        <begin position="21"/>
        <end position="292"/>
    </location>
</feature>
<keyword evidence="9" id="KW-0732">Signal</keyword>
<reference evidence="10 13" key="2">
    <citation type="submission" date="2018-06" db="EMBL/GenBank/DDBJ databases">
        <authorList>
            <consortium name="Pathogen Informatics"/>
            <person name="Doyle S."/>
        </authorList>
    </citation>
    <scope>NUCLEOTIDE SEQUENCE [LARGE SCALE GENOMIC DNA]</scope>
    <source>
        <strain evidence="10 13">NCTC12714</strain>
    </source>
</reference>
<dbReference type="SUPFAM" id="SSF81901">
    <property type="entry name" value="HCP-like"/>
    <property type="match status" value="1"/>
</dbReference>
<dbReference type="Proteomes" id="UP000029922">
    <property type="component" value="Unassembled WGS sequence"/>
</dbReference>
<dbReference type="PANTHER" id="PTHR13891:SF1">
    <property type="entry name" value="CYTOCHROME C OXIDASE ASSEMBLY FACTOR 7"/>
    <property type="match status" value="1"/>
</dbReference>
<dbReference type="InterPro" id="IPR040239">
    <property type="entry name" value="HcpB-like"/>
</dbReference>
<evidence type="ECO:0000256" key="9">
    <source>
        <dbReference type="RuleBase" id="RU366075"/>
    </source>
</evidence>
<evidence type="ECO:0000256" key="1">
    <source>
        <dbReference type="ARBA" id="ARBA00001526"/>
    </source>
</evidence>
<evidence type="ECO:0000256" key="2">
    <source>
        <dbReference type="ARBA" id="ARBA00008486"/>
    </source>
</evidence>
<keyword evidence="4" id="KW-0677">Repeat</keyword>
<proteinExistence type="inferred from homology"/>
<keyword evidence="6" id="KW-0802">TPR repeat</keyword>
<reference evidence="11 12" key="1">
    <citation type="journal article" date="2014" name="Genome Announc.">
        <title>Draft genome sequences of eight enterohepatic helicobacter species isolated from both laboratory and wild rodents.</title>
        <authorList>
            <person name="Sheh A."/>
            <person name="Shen Z."/>
            <person name="Fox J.G."/>
        </authorList>
    </citation>
    <scope>NUCLEOTIDE SEQUENCE [LARGE SCALE GENOMIC DNA]</scope>
    <source>
        <strain evidence="11 12">ST1</strain>
    </source>
</reference>
<sequence>MRLLTKGLLVLLGCFLSIYAQDYSKASIIPNLDGDFVVWYKQCKQKNNDACYFLGLSYMEGYNTVPNKQKGKKILLNACKNNTMQACLALQHYNPSLDLDSNIISLYEWSPAFISYKKACELGNVNSCETIAKMLLTQANKKNDTHSSKSNNNKDTLATANNHENNYLDISIELKQEYQDLHTKIVKVLDNFCDSQAEGFLSNSTCKVLEDFKLTFHNITTNKMPALISLCQKSLQNPNAPRIDCARVALKYKNGDDIPKDKQKAYEYFSLTCEKHKEFCYNKVLDSILSED</sequence>
<evidence type="ECO:0000256" key="3">
    <source>
        <dbReference type="ARBA" id="ARBA00012865"/>
    </source>
</evidence>
<comment type="catalytic activity">
    <reaction evidence="1 9">
        <text>a beta-lactam + H2O = a substituted beta-amino acid</text>
        <dbReference type="Rhea" id="RHEA:20401"/>
        <dbReference type="ChEBI" id="CHEBI:15377"/>
        <dbReference type="ChEBI" id="CHEBI:35627"/>
        <dbReference type="ChEBI" id="CHEBI:140347"/>
        <dbReference type="EC" id="3.5.2.6"/>
    </reaction>
</comment>
<keyword evidence="7" id="KW-1015">Disulfide bond</keyword>